<feature type="region of interest" description="Disordered" evidence="2">
    <location>
        <begin position="232"/>
        <end position="256"/>
    </location>
</feature>
<feature type="region of interest" description="Disordered" evidence="2">
    <location>
        <begin position="279"/>
        <end position="310"/>
    </location>
</feature>
<feature type="coiled-coil region" evidence="1">
    <location>
        <begin position="319"/>
        <end position="371"/>
    </location>
</feature>
<feature type="region of interest" description="Disordered" evidence="2">
    <location>
        <begin position="169"/>
        <end position="200"/>
    </location>
</feature>
<sequence>MAPRKPAPPTFNATTLTTAYHMSNDDEYGPGFFPVTELEDRTKSNCDVLREKRTKHADRLIRASINDAVHNKMLRRRESLSGTMYVSVTPKLYRRGKKAHKTLKREYSNDVSRLKAETLAVNKFTKPGMPRVLKAELYQIVEHCEKNHMRVAENEPEPLRRWLSVTVVPEEGQSEDEEMGDVEEDNASSSRPSSPFPMPVADSALTRAAETTPIFLRLRPRFPHLDAAAAYPTPESAQNPSRDYPQSAEPVASSSRLRLVDLSPTSGFEEGFVPQFDDPAMASCAGSPSPSYNSHRNPSPTPSERSSRRLEQLANEAQLARFRHRVLELETQLQSERDANAASRAQLEADLREARRQLDAYKQRCEVYGAALMAPIPPV</sequence>
<reference evidence="3 4" key="1">
    <citation type="submission" date="2018-11" db="EMBL/GenBank/DDBJ databases">
        <title>Genome assembly of Steccherinum ochraceum LE-BIN_3174, the white-rot fungus of the Steccherinaceae family (The Residual Polyporoid clade, Polyporales, Basidiomycota).</title>
        <authorList>
            <person name="Fedorova T.V."/>
            <person name="Glazunova O.A."/>
            <person name="Landesman E.O."/>
            <person name="Moiseenko K.V."/>
            <person name="Psurtseva N.V."/>
            <person name="Savinova O.S."/>
            <person name="Shakhova N.V."/>
            <person name="Tyazhelova T.V."/>
            <person name="Vasina D.V."/>
        </authorList>
    </citation>
    <scope>NUCLEOTIDE SEQUENCE [LARGE SCALE GENOMIC DNA]</scope>
    <source>
        <strain evidence="3 4">LE-BIN_3174</strain>
    </source>
</reference>
<accession>A0A4R0RLT7</accession>
<comment type="caution">
    <text evidence="3">The sequence shown here is derived from an EMBL/GenBank/DDBJ whole genome shotgun (WGS) entry which is preliminary data.</text>
</comment>
<proteinExistence type="predicted"/>
<dbReference type="Proteomes" id="UP000292702">
    <property type="component" value="Unassembled WGS sequence"/>
</dbReference>
<evidence type="ECO:0000256" key="2">
    <source>
        <dbReference type="SAM" id="MobiDB-lite"/>
    </source>
</evidence>
<gene>
    <name evidence="3" type="ORF">EIP91_011754</name>
</gene>
<evidence type="ECO:0000313" key="3">
    <source>
        <dbReference type="EMBL" id="TCD67953.1"/>
    </source>
</evidence>
<feature type="compositionally biased region" description="Acidic residues" evidence="2">
    <location>
        <begin position="172"/>
        <end position="186"/>
    </location>
</feature>
<evidence type="ECO:0000313" key="4">
    <source>
        <dbReference type="Proteomes" id="UP000292702"/>
    </source>
</evidence>
<keyword evidence="4" id="KW-1185">Reference proteome</keyword>
<dbReference type="AlphaFoldDB" id="A0A4R0RLT7"/>
<organism evidence="3 4">
    <name type="scientific">Steccherinum ochraceum</name>
    <dbReference type="NCBI Taxonomy" id="92696"/>
    <lineage>
        <taxon>Eukaryota</taxon>
        <taxon>Fungi</taxon>
        <taxon>Dikarya</taxon>
        <taxon>Basidiomycota</taxon>
        <taxon>Agaricomycotina</taxon>
        <taxon>Agaricomycetes</taxon>
        <taxon>Polyporales</taxon>
        <taxon>Steccherinaceae</taxon>
        <taxon>Steccherinum</taxon>
    </lineage>
</organism>
<protein>
    <submittedName>
        <fullName evidence="3">Uncharacterized protein</fullName>
    </submittedName>
</protein>
<feature type="compositionally biased region" description="Polar residues" evidence="2">
    <location>
        <begin position="286"/>
        <end position="295"/>
    </location>
</feature>
<evidence type="ECO:0000256" key="1">
    <source>
        <dbReference type="SAM" id="Coils"/>
    </source>
</evidence>
<keyword evidence="1" id="KW-0175">Coiled coil</keyword>
<dbReference type="EMBL" id="RWJN01000080">
    <property type="protein sequence ID" value="TCD67953.1"/>
    <property type="molecule type" value="Genomic_DNA"/>
</dbReference>
<name>A0A4R0RLT7_9APHY</name>